<dbReference type="AlphaFoldDB" id="A0AAD9I9E1"/>
<gene>
    <name evidence="8" type="ORF">P8C59_007297</name>
</gene>
<evidence type="ECO:0000256" key="3">
    <source>
        <dbReference type="ARBA" id="ARBA00010895"/>
    </source>
</evidence>
<feature type="region of interest" description="Disordered" evidence="7">
    <location>
        <begin position="1"/>
        <end position="35"/>
    </location>
</feature>
<comment type="function">
    <text evidence="1">Required for respiratory activity and maintenance and expression of the mitochondrial genome.</text>
</comment>
<evidence type="ECO:0000256" key="7">
    <source>
        <dbReference type="SAM" id="MobiDB-lite"/>
    </source>
</evidence>
<evidence type="ECO:0000256" key="4">
    <source>
        <dbReference type="ARBA" id="ARBA00013566"/>
    </source>
</evidence>
<evidence type="ECO:0000256" key="1">
    <source>
        <dbReference type="ARBA" id="ARBA00003548"/>
    </source>
</evidence>
<reference evidence="8" key="1">
    <citation type="journal article" date="2023" name="Mol. Plant Microbe Interact.">
        <title>Elucidating the Obligate Nature and Biological Capacity of an Invasive Fungal Corn Pathogen.</title>
        <authorList>
            <person name="MacCready J.S."/>
            <person name="Roggenkamp E.M."/>
            <person name="Gdanetz K."/>
            <person name="Chilvers M.I."/>
        </authorList>
    </citation>
    <scope>NUCLEOTIDE SEQUENCE</scope>
    <source>
        <strain evidence="8">PM02</strain>
    </source>
</reference>
<evidence type="ECO:0000313" key="9">
    <source>
        <dbReference type="Proteomes" id="UP001217918"/>
    </source>
</evidence>
<dbReference type="PANTHER" id="PTHR13475:SF3">
    <property type="entry name" value="NEUGRIN"/>
    <property type="match status" value="1"/>
</dbReference>
<evidence type="ECO:0000313" key="8">
    <source>
        <dbReference type="EMBL" id="KAK2072980.1"/>
    </source>
</evidence>
<comment type="caution">
    <text evidence="8">The sequence shown here is derived from an EMBL/GenBank/DDBJ whole genome shotgun (WGS) entry which is preliminary data.</text>
</comment>
<comment type="subcellular location">
    <subcellularLocation>
        <location evidence="2">Mitochondrion</location>
    </subcellularLocation>
</comment>
<dbReference type="Pfam" id="PF06413">
    <property type="entry name" value="Neugrin"/>
    <property type="match status" value="1"/>
</dbReference>
<feature type="compositionally biased region" description="Basic and acidic residues" evidence="7">
    <location>
        <begin position="15"/>
        <end position="27"/>
    </location>
</feature>
<keyword evidence="5" id="KW-0809">Transit peptide</keyword>
<dbReference type="Proteomes" id="UP001217918">
    <property type="component" value="Unassembled WGS sequence"/>
</dbReference>
<dbReference type="EMBL" id="JAQQPM010000006">
    <property type="protein sequence ID" value="KAK2072980.1"/>
    <property type="molecule type" value="Genomic_DNA"/>
</dbReference>
<evidence type="ECO:0000256" key="2">
    <source>
        <dbReference type="ARBA" id="ARBA00004173"/>
    </source>
</evidence>
<dbReference type="InterPro" id="IPR010487">
    <property type="entry name" value="NGRN/Rrg9"/>
</dbReference>
<dbReference type="GO" id="GO:0005634">
    <property type="term" value="C:nucleus"/>
    <property type="evidence" value="ECO:0007669"/>
    <property type="project" value="TreeGrafter"/>
</dbReference>
<keyword evidence="6" id="KW-0175">Coiled coil</keyword>
<sequence length="177" mass="20882">MPGPERRGKGRKGPGKSDPEALKKKFPEGWAPRKKLSPDAMAGIRALHKQMPKTYTTEVLAARFELSPEAIRRILRSKWKPSPEEEMKRQERWFNRGKQVWARAAELGMKPPRKWRAEGIVRDPSFHERRLRRHEARMREQEERLQQRKARMAELEGLNHDQTADLEAQRKLSQNMM</sequence>
<protein>
    <recommendedName>
        <fullName evidence="4">Required for respiratory growth protein 9, mitochondrial</fullName>
    </recommendedName>
</protein>
<proteinExistence type="inferred from homology"/>
<dbReference type="GO" id="GO:0005739">
    <property type="term" value="C:mitochondrion"/>
    <property type="evidence" value="ECO:0007669"/>
    <property type="project" value="UniProtKB-SubCell"/>
</dbReference>
<feature type="coiled-coil region" evidence="6">
    <location>
        <begin position="128"/>
        <end position="158"/>
    </location>
</feature>
<keyword evidence="9" id="KW-1185">Reference proteome</keyword>
<accession>A0AAD9I9E1</accession>
<evidence type="ECO:0000256" key="6">
    <source>
        <dbReference type="SAM" id="Coils"/>
    </source>
</evidence>
<organism evidence="8 9">
    <name type="scientific">Phyllachora maydis</name>
    <dbReference type="NCBI Taxonomy" id="1825666"/>
    <lineage>
        <taxon>Eukaryota</taxon>
        <taxon>Fungi</taxon>
        <taxon>Dikarya</taxon>
        <taxon>Ascomycota</taxon>
        <taxon>Pezizomycotina</taxon>
        <taxon>Sordariomycetes</taxon>
        <taxon>Sordariomycetidae</taxon>
        <taxon>Phyllachorales</taxon>
        <taxon>Phyllachoraceae</taxon>
        <taxon>Phyllachora</taxon>
    </lineage>
</organism>
<comment type="similarity">
    <text evidence="3">Belongs to the RRG9 family.</text>
</comment>
<dbReference type="PANTHER" id="PTHR13475">
    <property type="entry name" value="NEUGRIN"/>
    <property type="match status" value="1"/>
</dbReference>
<name>A0AAD9I9E1_9PEZI</name>
<evidence type="ECO:0000256" key="5">
    <source>
        <dbReference type="ARBA" id="ARBA00022946"/>
    </source>
</evidence>